<feature type="region of interest" description="Disordered" evidence="1">
    <location>
        <begin position="73"/>
        <end position="96"/>
    </location>
</feature>
<comment type="caution">
    <text evidence="2">The sequence shown here is derived from an EMBL/GenBank/DDBJ whole genome shotgun (WGS) entry which is preliminary data.</text>
</comment>
<feature type="region of interest" description="Disordered" evidence="1">
    <location>
        <begin position="1"/>
        <end position="35"/>
    </location>
</feature>
<dbReference type="AlphaFoldDB" id="A0A0F9PW85"/>
<evidence type="ECO:0000256" key="1">
    <source>
        <dbReference type="SAM" id="MobiDB-lite"/>
    </source>
</evidence>
<reference evidence="2" key="1">
    <citation type="journal article" date="2015" name="Nature">
        <title>Complex archaea that bridge the gap between prokaryotes and eukaryotes.</title>
        <authorList>
            <person name="Spang A."/>
            <person name="Saw J.H."/>
            <person name="Jorgensen S.L."/>
            <person name="Zaremba-Niedzwiedzka K."/>
            <person name="Martijn J."/>
            <person name="Lind A.E."/>
            <person name="van Eijk R."/>
            <person name="Schleper C."/>
            <person name="Guy L."/>
            <person name="Ettema T.J."/>
        </authorList>
    </citation>
    <scope>NUCLEOTIDE SEQUENCE</scope>
</reference>
<feature type="non-terminal residue" evidence="2">
    <location>
        <position position="1"/>
    </location>
</feature>
<dbReference type="EMBL" id="LAZR01004822">
    <property type="protein sequence ID" value="KKN05296.1"/>
    <property type="molecule type" value="Genomic_DNA"/>
</dbReference>
<evidence type="ECO:0000313" key="2">
    <source>
        <dbReference type="EMBL" id="KKN05296.1"/>
    </source>
</evidence>
<organism evidence="2">
    <name type="scientific">marine sediment metagenome</name>
    <dbReference type="NCBI Taxonomy" id="412755"/>
    <lineage>
        <taxon>unclassified sequences</taxon>
        <taxon>metagenomes</taxon>
        <taxon>ecological metagenomes</taxon>
    </lineage>
</organism>
<accession>A0A0F9PW85</accession>
<protein>
    <submittedName>
        <fullName evidence="2">Uncharacterized protein</fullName>
    </submittedName>
</protein>
<feature type="compositionally biased region" description="Basic and acidic residues" evidence="1">
    <location>
        <begin position="86"/>
        <end position="96"/>
    </location>
</feature>
<gene>
    <name evidence="2" type="ORF">LCGC14_1088870</name>
</gene>
<name>A0A0F9PW85_9ZZZZ</name>
<proteinExistence type="predicted"/>
<sequence>AAMLRPPKFKNGLVNGESDGGRLLPTEPNASIVRNPNGERTALRDMALGPKGSGRGKSWYTEGEVCAGSENRHAWPQGKFAPGLRTRGDPHRENWL</sequence>